<dbReference type="Gene3D" id="1.20.1250.20">
    <property type="entry name" value="MFS general substrate transporter like domains"/>
    <property type="match status" value="1"/>
</dbReference>
<dbReference type="InterPro" id="IPR036259">
    <property type="entry name" value="MFS_trans_sf"/>
</dbReference>
<feature type="transmembrane region" description="Helical" evidence="1">
    <location>
        <begin position="340"/>
        <end position="359"/>
    </location>
</feature>
<dbReference type="EMBL" id="CP004350">
    <property type="protein sequence ID" value="AHI20500.1"/>
    <property type="molecule type" value="Genomic_DNA"/>
</dbReference>
<dbReference type="SUPFAM" id="SSF103473">
    <property type="entry name" value="MFS general substrate transporter"/>
    <property type="match status" value="1"/>
</dbReference>
<keyword evidence="1" id="KW-1133">Transmembrane helix</keyword>
<sequence length="436" mass="44835">MTSPDSNANSGKSLPHESRNASRFVIANGMQNLGDELVAAKTVLPWLFQSAGVPAALTGLLVPIRESGSMLPQAALTQWVVNSPSRKQLWILGGIVQALAALGIAVAALLADGLLLGLTVLVLLGVLSLGRALSSITGKDVQGRTISKGKRGVVTGRATTLGGVSTLVVGGLLAFLGDVSLAAIAVLLLIGAAAWGVASLVFTGIVEPTAAAGEAAAAGKDKGQGTGKNSGRKQNWWTDTWGLFRHDKKFRDFVIVRSLMLVSALSTSFIVALSHSVGNDSLSGLTGFVLASGLAALLGGVVSGRLSDISSRKVMTYGAAIASTLLILIVLAAGTLPQQWNLYLLPLGFFAINLVHTGIRVARKTYVVDMAEGNQRTRYVASANTLMGVILLLVGGVSAVIASAGNAAAIIFLALIGFVGVWRAGKLPEVSKQASK</sequence>
<dbReference type="PANTHER" id="PTHR23526">
    <property type="entry name" value="INTEGRAL MEMBRANE TRANSPORT PROTEIN-RELATED"/>
    <property type="match status" value="1"/>
</dbReference>
<accession>A0ABN4CDS3</accession>
<dbReference type="InterPro" id="IPR052528">
    <property type="entry name" value="Sugar_transport-like"/>
</dbReference>
<dbReference type="GeneID" id="82878058"/>
<dbReference type="RefSeq" id="WP_025387849.1">
    <property type="nucleotide sequence ID" value="NZ_CP004350.1"/>
</dbReference>
<reference evidence="3" key="1">
    <citation type="submission" date="2013-02" db="EMBL/GenBank/DDBJ databases">
        <title>The complete genome sequence of Corynebacterium casei LMG S-19264 (=DSM 44701).</title>
        <authorList>
            <person name="Ruckert C."/>
            <person name="Albersmeier A."/>
            <person name="Kalinowski J."/>
        </authorList>
    </citation>
    <scope>NUCLEOTIDE SEQUENCE [LARGE SCALE GENOMIC DNA]</scope>
    <source>
        <strain evidence="3">LMG S-19264</strain>
    </source>
</reference>
<keyword evidence="3" id="KW-1185">Reference proteome</keyword>
<feature type="transmembrane region" description="Helical" evidence="1">
    <location>
        <begin position="281"/>
        <end position="302"/>
    </location>
</feature>
<keyword evidence="1" id="KW-0812">Transmembrane</keyword>
<feature type="transmembrane region" description="Helical" evidence="1">
    <location>
        <begin position="181"/>
        <end position="202"/>
    </location>
</feature>
<feature type="transmembrane region" description="Helical" evidence="1">
    <location>
        <begin position="407"/>
        <end position="425"/>
    </location>
</feature>
<evidence type="ECO:0000313" key="3">
    <source>
        <dbReference type="Proteomes" id="UP000019226"/>
    </source>
</evidence>
<feature type="transmembrane region" description="Helical" evidence="1">
    <location>
        <begin position="154"/>
        <end position="175"/>
    </location>
</feature>
<keyword evidence="1" id="KW-0472">Membrane</keyword>
<evidence type="ECO:0000313" key="2">
    <source>
        <dbReference type="EMBL" id="AHI20500.1"/>
    </source>
</evidence>
<evidence type="ECO:0000256" key="1">
    <source>
        <dbReference type="SAM" id="Phobius"/>
    </source>
</evidence>
<feature type="transmembrane region" description="Helical" evidence="1">
    <location>
        <begin position="254"/>
        <end position="275"/>
    </location>
</feature>
<feature type="transmembrane region" description="Helical" evidence="1">
    <location>
        <begin position="379"/>
        <end position="401"/>
    </location>
</feature>
<feature type="transmembrane region" description="Helical" evidence="1">
    <location>
        <begin position="114"/>
        <end position="133"/>
    </location>
</feature>
<feature type="transmembrane region" description="Helical" evidence="1">
    <location>
        <begin position="314"/>
        <end position="334"/>
    </location>
</feature>
<proteinExistence type="predicted"/>
<gene>
    <name evidence="2" type="ORF">CCASEI_09715</name>
</gene>
<dbReference type="Proteomes" id="UP000019226">
    <property type="component" value="Chromosome"/>
</dbReference>
<feature type="transmembrane region" description="Helical" evidence="1">
    <location>
        <begin position="89"/>
        <end position="108"/>
    </location>
</feature>
<protein>
    <recommendedName>
        <fullName evidence="4">MFS transporter</fullName>
    </recommendedName>
</protein>
<evidence type="ECO:0008006" key="4">
    <source>
        <dbReference type="Google" id="ProtNLM"/>
    </source>
</evidence>
<name>A0ABN4CDS3_9CORY</name>
<organism evidence="2 3">
    <name type="scientific">Corynebacterium casei LMG S-19264</name>
    <dbReference type="NCBI Taxonomy" id="1285583"/>
    <lineage>
        <taxon>Bacteria</taxon>
        <taxon>Bacillati</taxon>
        <taxon>Actinomycetota</taxon>
        <taxon>Actinomycetes</taxon>
        <taxon>Mycobacteriales</taxon>
        <taxon>Corynebacteriaceae</taxon>
        <taxon>Corynebacterium</taxon>
    </lineage>
</organism>
<dbReference type="PANTHER" id="PTHR23526:SF1">
    <property type="entry name" value="MAJOR FACILITATOR SUPERFAMILY MFS_1"/>
    <property type="match status" value="1"/>
</dbReference>